<dbReference type="SUPFAM" id="SSF55931">
    <property type="entry name" value="Glutamine synthetase/guanido kinase"/>
    <property type="match status" value="1"/>
</dbReference>
<proteinExistence type="predicted"/>
<dbReference type="Gene3D" id="3.30.590.10">
    <property type="entry name" value="Glutamine synthetase/guanido kinase, catalytic domain"/>
    <property type="match status" value="1"/>
</dbReference>
<dbReference type="InterPro" id="IPR008146">
    <property type="entry name" value="Gln_synth_cat_dom"/>
</dbReference>
<protein>
    <recommendedName>
        <fullName evidence="1">GS catalytic domain-containing protein</fullName>
    </recommendedName>
</protein>
<sequence length="57" mass="6796">PLPLYLLDAIRLTEKSKMLRQSFGDQVVSSYVKLKQQEWDSYARHITEWERENALDV</sequence>
<dbReference type="Pfam" id="PF00120">
    <property type="entry name" value="Gln-synt_C"/>
    <property type="match status" value="1"/>
</dbReference>
<dbReference type="GO" id="GO:0004356">
    <property type="term" value="F:glutamine synthetase activity"/>
    <property type="evidence" value="ECO:0007669"/>
    <property type="project" value="InterPro"/>
</dbReference>
<organism evidence="2">
    <name type="scientific">marine metagenome</name>
    <dbReference type="NCBI Taxonomy" id="408172"/>
    <lineage>
        <taxon>unclassified sequences</taxon>
        <taxon>metagenomes</taxon>
        <taxon>ecological metagenomes</taxon>
    </lineage>
</organism>
<dbReference type="EMBL" id="UINC01121047">
    <property type="protein sequence ID" value="SVC95923.1"/>
    <property type="molecule type" value="Genomic_DNA"/>
</dbReference>
<evidence type="ECO:0000313" key="2">
    <source>
        <dbReference type="EMBL" id="SVC95923.1"/>
    </source>
</evidence>
<gene>
    <name evidence="2" type="ORF">METZ01_LOCUS348777</name>
</gene>
<feature type="domain" description="GS catalytic" evidence="1">
    <location>
        <begin position="2"/>
        <end position="53"/>
    </location>
</feature>
<dbReference type="InterPro" id="IPR014746">
    <property type="entry name" value="Gln_synth/guanido_kin_cat_dom"/>
</dbReference>
<accession>A0A382RDZ3</accession>
<evidence type="ECO:0000259" key="1">
    <source>
        <dbReference type="Pfam" id="PF00120"/>
    </source>
</evidence>
<name>A0A382RDZ3_9ZZZZ</name>
<feature type="non-terminal residue" evidence="2">
    <location>
        <position position="1"/>
    </location>
</feature>
<reference evidence="2" key="1">
    <citation type="submission" date="2018-05" db="EMBL/GenBank/DDBJ databases">
        <authorList>
            <person name="Lanie J.A."/>
            <person name="Ng W.-L."/>
            <person name="Kazmierczak K.M."/>
            <person name="Andrzejewski T.M."/>
            <person name="Davidsen T.M."/>
            <person name="Wayne K.J."/>
            <person name="Tettelin H."/>
            <person name="Glass J.I."/>
            <person name="Rusch D."/>
            <person name="Podicherti R."/>
            <person name="Tsui H.-C.T."/>
            <person name="Winkler M.E."/>
        </authorList>
    </citation>
    <scope>NUCLEOTIDE SEQUENCE</scope>
</reference>
<dbReference type="AlphaFoldDB" id="A0A382RDZ3"/>